<evidence type="ECO:0000256" key="11">
    <source>
        <dbReference type="ARBA" id="ARBA00046384"/>
    </source>
</evidence>
<proteinExistence type="inferred from homology"/>
<dbReference type="GO" id="GO:0051539">
    <property type="term" value="F:4 iron, 4 sulfur cluster binding"/>
    <property type="evidence" value="ECO:0007669"/>
    <property type="project" value="UniProtKB-KW"/>
</dbReference>
<dbReference type="Proteomes" id="UP000236370">
    <property type="component" value="Unassembled WGS sequence"/>
</dbReference>
<feature type="compositionally biased region" description="Low complexity" evidence="12">
    <location>
        <begin position="153"/>
        <end position="164"/>
    </location>
</feature>
<accession>A0A2J8J889</accession>
<evidence type="ECO:0000256" key="12">
    <source>
        <dbReference type="SAM" id="MobiDB-lite"/>
    </source>
</evidence>
<evidence type="ECO:0000256" key="10">
    <source>
        <dbReference type="ARBA" id="ARBA00042668"/>
    </source>
</evidence>
<evidence type="ECO:0000256" key="5">
    <source>
        <dbReference type="ARBA" id="ARBA00023014"/>
    </source>
</evidence>
<comment type="caution">
    <text evidence="13">The sequence shown here is derived from an EMBL/GenBank/DDBJ whole genome shotgun (WGS) entry which is preliminary data.</text>
</comment>
<dbReference type="InterPro" id="IPR050340">
    <property type="entry name" value="Cytosolic_Fe-S_CAF"/>
</dbReference>
<keyword evidence="3" id="KW-0479">Metal-binding</keyword>
<evidence type="ECO:0000256" key="9">
    <source>
        <dbReference type="ARBA" id="ARBA00041671"/>
    </source>
</evidence>
<feature type="compositionally biased region" description="Basic and acidic residues" evidence="12">
    <location>
        <begin position="129"/>
        <end position="139"/>
    </location>
</feature>
<name>A0A2J8J889_PANTR</name>
<dbReference type="PANTHER" id="PTHR11615">
    <property type="entry name" value="NITRATE, FORMATE, IRON DEHYDROGENASE"/>
    <property type="match status" value="1"/>
</dbReference>
<keyword evidence="5" id="KW-0411">Iron-sulfur</keyword>
<feature type="compositionally biased region" description="Low complexity" evidence="12">
    <location>
        <begin position="171"/>
        <end position="188"/>
    </location>
</feature>
<sequence length="188" mass="19901">MASPFSGALQLTDLDDFIGPSQECIKPVKVEKRAGSGVAKIRIEDDGSYFQINQDGGTRRLEKAKVSLNDCLACSGCITSAETVLITQQSHEELKKVLDANKGCTSSSTPPSQGTSASWRASESLCGDSEDRPTADRRCPCWPPPAQAGSAMPRRPTAVSSSPTSAPPGPRSRSWAPWSRTSSPSSST</sequence>
<organism evidence="13 14">
    <name type="scientific">Pan troglodytes</name>
    <name type="common">Chimpanzee</name>
    <dbReference type="NCBI Taxonomy" id="9598"/>
    <lineage>
        <taxon>Eukaryota</taxon>
        <taxon>Metazoa</taxon>
        <taxon>Chordata</taxon>
        <taxon>Craniata</taxon>
        <taxon>Vertebrata</taxon>
        <taxon>Euteleostomi</taxon>
        <taxon>Mammalia</taxon>
        <taxon>Eutheria</taxon>
        <taxon>Euarchontoglires</taxon>
        <taxon>Primates</taxon>
        <taxon>Haplorrhini</taxon>
        <taxon>Catarrhini</taxon>
        <taxon>Hominidae</taxon>
        <taxon>Pan</taxon>
    </lineage>
</organism>
<evidence type="ECO:0000256" key="2">
    <source>
        <dbReference type="ARBA" id="ARBA00022485"/>
    </source>
</evidence>
<evidence type="ECO:0000313" key="13">
    <source>
        <dbReference type="EMBL" id="PNI18982.1"/>
    </source>
</evidence>
<evidence type="ECO:0000256" key="1">
    <source>
        <dbReference type="ARBA" id="ARBA00006596"/>
    </source>
</evidence>
<evidence type="ECO:0000313" key="14">
    <source>
        <dbReference type="Proteomes" id="UP000236370"/>
    </source>
</evidence>
<evidence type="ECO:0000256" key="3">
    <source>
        <dbReference type="ARBA" id="ARBA00022723"/>
    </source>
</evidence>
<evidence type="ECO:0000256" key="7">
    <source>
        <dbReference type="ARBA" id="ARBA00039851"/>
    </source>
</evidence>
<keyword evidence="2" id="KW-0004">4Fe-4S</keyword>
<gene>
    <name evidence="13" type="ORF">CK820_G0049936</name>
</gene>
<comment type="subunit">
    <text evidence="11">External component of the CIA complex. In the CIA complex, interacts directly with CIAO1 and MMS19.</text>
</comment>
<comment type="function">
    <text evidence="6">Component of the cytosolic iron-sulfur protein assembly (CIA) complex, a multiprotein complex that mediates the incorporation of iron-sulfur cluster into extramitochondrial Fe/S proteins. Seems to negatively regulate the level of HIF1A expression, although this effect could be indirect.</text>
</comment>
<dbReference type="FunFam" id="3.30.70.20:FF:000042">
    <property type="entry name" value="Cytosolic Fe-S cluster assembly factor NAR1"/>
    <property type="match status" value="1"/>
</dbReference>
<evidence type="ECO:0000256" key="8">
    <source>
        <dbReference type="ARBA" id="ARBA00041553"/>
    </source>
</evidence>
<comment type="similarity">
    <text evidence="1">Belongs to the NARF family.</text>
</comment>
<evidence type="ECO:0000256" key="4">
    <source>
        <dbReference type="ARBA" id="ARBA00023004"/>
    </source>
</evidence>
<evidence type="ECO:0000256" key="6">
    <source>
        <dbReference type="ARBA" id="ARBA00037412"/>
    </source>
</evidence>
<keyword evidence="4" id="KW-0408">Iron</keyword>
<reference evidence="13 14" key="1">
    <citation type="submission" date="2017-12" db="EMBL/GenBank/DDBJ databases">
        <title>High-resolution comparative analysis of great ape genomes.</title>
        <authorList>
            <person name="Pollen A."/>
            <person name="Hastie A."/>
            <person name="Hormozdiari F."/>
            <person name="Dougherty M."/>
            <person name="Liu R."/>
            <person name="Chaisson M."/>
            <person name="Hoppe E."/>
            <person name="Hill C."/>
            <person name="Pang A."/>
            <person name="Hillier L."/>
            <person name="Baker C."/>
            <person name="Armstrong J."/>
            <person name="Shendure J."/>
            <person name="Paten B."/>
            <person name="Wilson R."/>
            <person name="Chao H."/>
            <person name="Schneider V."/>
            <person name="Ventura M."/>
            <person name="Kronenberg Z."/>
            <person name="Murali S."/>
            <person name="Gordon D."/>
            <person name="Cantsilieris S."/>
            <person name="Munson K."/>
            <person name="Nelson B."/>
            <person name="Raja A."/>
            <person name="Underwood J."/>
            <person name="Diekhans M."/>
            <person name="Fiddes I."/>
            <person name="Haussler D."/>
            <person name="Eichler E."/>
        </authorList>
    </citation>
    <scope>NUCLEOTIDE SEQUENCE [LARGE SCALE GENOMIC DNA]</scope>
    <source>
        <strain evidence="13">Yerkes chimp pedigree #C0471</strain>
    </source>
</reference>
<dbReference type="EMBL" id="NBAG03000504">
    <property type="protein sequence ID" value="PNI18982.1"/>
    <property type="molecule type" value="Genomic_DNA"/>
</dbReference>
<feature type="compositionally biased region" description="Low complexity" evidence="12">
    <location>
        <begin position="105"/>
        <end position="118"/>
    </location>
</feature>
<dbReference type="AlphaFoldDB" id="A0A2J8J889"/>
<feature type="region of interest" description="Disordered" evidence="12">
    <location>
        <begin position="101"/>
        <end position="188"/>
    </location>
</feature>
<dbReference type="GO" id="GO:0046872">
    <property type="term" value="F:metal ion binding"/>
    <property type="evidence" value="ECO:0007669"/>
    <property type="project" value="UniProtKB-KW"/>
</dbReference>
<protein>
    <recommendedName>
        <fullName evidence="7">Cytosolic iron-sulfur assembly component 3</fullName>
    </recommendedName>
    <alternativeName>
        <fullName evidence="9">Cytosolic Fe-S cluster assembly factor NARFL</fullName>
    </alternativeName>
    <alternativeName>
        <fullName evidence="10">Iron-only hydrogenase-like protein 1</fullName>
    </alternativeName>
    <alternativeName>
        <fullName evidence="8">Nuclear prelamin A recognition factor-like protein</fullName>
    </alternativeName>
</protein>